<keyword evidence="3" id="KW-0347">Helicase</keyword>
<evidence type="ECO:0000256" key="2">
    <source>
        <dbReference type="ARBA" id="ARBA00022801"/>
    </source>
</evidence>
<dbReference type="GO" id="GO:0003724">
    <property type="term" value="F:RNA helicase activity"/>
    <property type="evidence" value="ECO:0007669"/>
    <property type="project" value="TreeGrafter"/>
</dbReference>
<dbReference type="InterPro" id="IPR001650">
    <property type="entry name" value="Helicase_C-like"/>
</dbReference>
<reference evidence="8 9" key="1">
    <citation type="journal article" date="2009" name="Science">
        <title>Green evolution and dynamic adaptations revealed by genomes of the marine picoeukaryotes Micromonas.</title>
        <authorList>
            <person name="Worden A.Z."/>
            <person name="Lee J.H."/>
            <person name="Mock T."/>
            <person name="Rouze P."/>
            <person name="Simmons M.P."/>
            <person name="Aerts A.L."/>
            <person name="Allen A.E."/>
            <person name="Cuvelier M.L."/>
            <person name="Derelle E."/>
            <person name="Everett M.V."/>
            <person name="Foulon E."/>
            <person name="Grimwood J."/>
            <person name="Gundlach H."/>
            <person name="Henrissat B."/>
            <person name="Napoli C."/>
            <person name="McDonald S.M."/>
            <person name="Parker M.S."/>
            <person name="Rombauts S."/>
            <person name="Salamov A."/>
            <person name="Von Dassow P."/>
            <person name="Badger J.H."/>
            <person name="Coutinho P.M."/>
            <person name="Demir E."/>
            <person name="Dubchak I."/>
            <person name="Gentemann C."/>
            <person name="Eikrem W."/>
            <person name="Gready J.E."/>
            <person name="John U."/>
            <person name="Lanier W."/>
            <person name="Lindquist E.A."/>
            <person name="Lucas S."/>
            <person name="Mayer K.F."/>
            <person name="Moreau H."/>
            <person name="Not F."/>
            <person name="Otillar R."/>
            <person name="Panaud O."/>
            <person name="Pangilinan J."/>
            <person name="Paulsen I."/>
            <person name="Piegu B."/>
            <person name="Poliakov A."/>
            <person name="Robbens S."/>
            <person name="Schmutz J."/>
            <person name="Toulza E."/>
            <person name="Wyss T."/>
            <person name="Zelensky A."/>
            <person name="Zhou K."/>
            <person name="Armbrust E.V."/>
            <person name="Bhattacharya D."/>
            <person name="Goodenough U.W."/>
            <person name="Van de Peer Y."/>
            <person name="Grigoriev I.V."/>
        </authorList>
    </citation>
    <scope>NUCLEOTIDE SEQUENCE [LARGE SCALE GENOMIC DNA]</scope>
    <source>
        <strain evidence="9">RCC299 / NOUM17</strain>
    </source>
</reference>
<dbReference type="GO" id="GO:0003676">
    <property type="term" value="F:nucleic acid binding"/>
    <property type="evidence" value="ECO:0007669"/>
    <property type="project" value="InterPro"/>
</dbReference>
<evidence type="ECO:0000256" key="1">
    <source>
        <dbReference type="ARBA" id="ARBA00022741"/>
    </source>
</evidence>
<dbReference type="GO" id="GO:0016787">
    <property type="term" value="F:hydrolase activity"/>
    <property type="evidence" value="ECO:0007669"/>
    <property type="project" value="UniProtKB-KW"/>
</dbReference>
<sequence>MRASAPGCTSRGARVGPGANGIKATARILASGVRRGATATVARASRPSTVVAMPFAPGPTRRAIAALTMRARLLIHTGRADASSSSTRPSRFLVTTRRSTAAAAADATNPRRSDPPSSPSPSVVDATDDASVAFANLRPKLHPKLLAALHRAGFVHATPLQTRAVPATLDASPDGATRDVVVAAETGSGKTLAYLVPVFSNLLFHGHGGDGGGDEHGAMRSNGRLGALILAPNSTLCEQVKRVADSLVGDDGEPLLVTRALTPDTSMPSPVSSGSSGYEASSGTNRGLPDVVVATPARAAEDVLEFTKGGWRRGNFAPAATHIRHVVFDEADQLLSGGYLRPVRGAFDVLYREEKLAALGLTVPGSNPEGGGDFNVFNSLEGPEQSEWAGDKSRPKDGGDRAWSADHDDINVVAKRKGKSRMGKGAALGGKGEIGVGEGRDFRRQYVFAAATVMSNGKKTPGAMIRHGFPDARWIEGRRLHKAVATVDQTWVKVTASTRADALGRALALGDEKRQRDRTLVFVNSTRACEEVTAELIRQGLSAAAFHAEVGTRERSSRLVSLANGDVTVLVCTDSAARGVDVPEVVHVVQAEFAANAVDYLHRIGRTARCGASGRVTNLVSNADADLVDAVRAAEAAGAPVEGAFSRKRSFRKKFKKYGPSRTAPQNRR</sequence>
<evidence type="ECO:0008006" key="10">
    <source>
        <dbReference type="Google" id="ProtNLM"/>
    </source>
</evidence>
<feature type="domain" description="Helicase C-terminal" evidence="7">
    <location>
        <begin position="486"/>
        <end position="652"/>
    </location>
</feature>
<dbReference type="STRING" id="296587.C1EHR7"/>
<feature type="compositionally biased region" description="Low complexity" evidence="5">
    <location>
        <begin position="266"/>
        <end position="283"/>
    </location>
</feature>
<dbReference type="InParanoid" id="C1EHR7"/>
<dbReference type="GO" id="GO:0005829">
    <property type="term" value="C:cytosol"/>
    <property type="evidence" value="ECO:0007669"/>
    <property type="project" value="TreeGrafter"/>
</dbReference>
<dbReference type="FunCoup" id="C1EHR7">
    <property type="interactions" value="212"/>
</dbReference>
<evidence type="ECO:0000313" key="8">
    <source>
        <dbReference type="EMBL" id="ACO67553.1"/>
    </source>
</evidence>
<dbReference type="SMART" id="SM00490">
    <property type="entry name" value="HELICc"/>
    <property type="match status" value="1"/>
</dbReference>
<dbReference type="Proteomes" id="UP000002009">
    <property type="component" value="Chromosome 15"/>
</dbReference>
<dbReference type="SMART" id="SM00487">
    <property type="entry name" value="DEXDc"/>
    <property type="match status" value="1"/>
</dbReference>
<dbReference type="AlphaFoldDB" id="C1EHR7"/>
<dbReference type="Pfam" id="PF00271">
    <property type="entry name" value="Helicase_C"/>
    <property type="match status" value="1"/>
</dbReference>
<dbReference type="OMA" id="AKNAHVG"/>
<gene>
    <name evidence="8" type="ORF">MICPUN_64320</name>
</gene>
<keyword evidence="4" id="KW-0067">ATP-binding</keyword>
<dbReference type="KEGG" id="mis:MICPUN_64320"/>
<keyword evidence="9" id="KW-1185">Reference proteome</keyword>
<dbReference type="PANTHER" id="PTHR47959:SF1">
    <property type="entry name" value="ATP-DEPENDENT RNA HELICASE DBPA"/>
    <property type="match status" value="1"/>
</dbReference>
<evidence type="ECO:0000313" key="9">
    <source>
        <dbReference type="Proteomes" id="UP000002009"/>
    </source>
</evidence>
<dbReference type="Pfam" id="PF00270">
    <property type="entry name" value="DEAD"/>
    <property type="match status" value="1"/>
</dbReference>
<evidence type="ECO:0000256" key="3">
    <source>
        <dbReference type="ARBA" id="ARBA00022806"/>
    </source>
</evidence>
<proteinExistence type="predicted"/>
<dbReference type="InterPro" id="IPR014001">
    <property type="entry name" value="Helicase_ATP-bd"/>
</dbReference>
<evidence type="ECO:0000259" key="6">
    <source>
        <dbReference type="PROSITE" id="PS51192"/>
    </source>
</evidence>
<dbReference type="EMBL" id="CP001333">
    <property type="protein sequence ID" value="ACO67553.1"/>
    <property type="molecule type" value="Genomic_DNA"/>
</dbReference>
<feature type="region of interest" description="Disordered" evidence="5">
    <location>
        <begin position="370"/>
        <end position="406"/>
    </location>
</feature>
<evidence type="ECO:0000256" key="4">
    <source>
        <dbReference type="ARBA" id="ARBA00022840"/>
    </source>
</evidence>
<protein>
    <recommendedName>
        <fullName evidence="10">DEAD/DEAH box helicase</fullName>
    </recommendedName>
</protein>
<evidence type="ECO:0000256" key="5">
    <source>
        <dbReference type="SAM" id="MobiDB-lite"/>
    </source>
</evidence>
<feature type="compositionally biased region" description="Low complexity" evidence="5">
    <location>
        <begin position="95"/>
        <end position="108"/>
    </location>
</feature>
<organism evidence="8 9">
    <name type="scientific">Micromonas commoda (strain RCC299 / NOUM17 / CCMP2709)</name>
    <name type="common">Picoplanktonic green alga</name>
    <dbReference type="NCBI Taxonomy" id="296587"/>
    <lineage>
        <taxon>Eukaryota</taxon>
        <taxon>Viridiplantae</taxon>
        <taxon>Chlorophyta</taxon>
        <taxon>Mamiellophyceae</taxon>
        <taxon>Mamiellales</taxon>
        <taxon>Mamiellaceae</taxon>
        <taxon>Micromonas</taxon>
    </lineage>
</organism>
<dbReference type="OrthoDB" id="10256233at2759"/>
<feature type="compositionally biased region" description="Basic and acidic residues" evidence="5">
    <location>
        <begin position="389"/>
        <end position="406"/>
    </location>
</feature>
<accession>C1EHR7</accession>
<dbReference type="GeneID" id="8249405"/>
<dbReference type="InterPro" id="IPR011545">
    <property type="entry name" value="DEAD/DEAH_box_helicase_dom"/>
</dbReference>
<dbReference type="CDD" id="cd18787">
    <property type="entry name" value="SF2_C_DEAD"/>
    <property type="match status" value="1"/>
</dbReference>
<name>C1EHR7_MICCC</name>
<evidence type="ECO:0000259" key="7">
    <source>
        <dbReference type="PROSITE" id="PS51194"/>
    </source>
</evidence>
<dbReference type="InterPro" id="IPR027417">
    <property type="entry name" value="P-loop_NTPase"/>
</dbReference>
<dbReference type="PANTHER" id="PTHR47959">
    <property type="entry name" value="ATP-DEPENDENT RNA HELICASE RHLE-RELATED"/>
    <property type="match status" value="1"/>
</dbReference>
<dbReference type="PROSITE" id="PS51192">
    <property type="entry name" value="HELICASE_ATP_BIND_1"/>
    <property type="match status" value="1"/>
</dbReference>
<dbReference type="RefSeq" id="XP_002506295.1">
    <property type="nucleotide sequence ID" value="XM_002506249.1"/>
</dbReference>
<dbReference type="eggNOG" id="KOG0333">
    <property type="taxonomic scope" value="Eukaryota"/>
</dbReference>
<dbReference type="InterPro" id="IPR050079">
    <property type="entry name" value="DEAD_box_RNA_helicase"/>
</dbReference>
<dbReference type="PROSITE" id="PS51194">
    <property type="entry name" value="HELICASE_CTER"/>
    <property type="match status" value="1"/>
</dbReference>
<feature type="domain" description="Helicase ATP-binding" evidence="6">
    <location>
        <begin position="171"/>
        <end position="383"/>
    </location>
</feature>
<dbReference type="Gene3D" id="3.40.50.300">
    <property type="entry name" value="P-loop containing nucleotide triphosphate hydrolases"/>
    <property type="match status" value="2"/>
</dbReference>
<feature type="region of interest" description="Disordered" evidence="5">
    <location>
        <begin position="261"/>
        <end position="284"/>
    </location>
</feature>
<keyword evidence="1" id="KW-0547">Nucleotide-binding</keyword>
<keyword evidence="2" id="KW-0378">Hydrolase</keyword>
<dbReference type="GO" id="GO:0005524">
    <property type="term" value="F:ATP binding"/>
    <property type="evidence" value="ECO:0007669"/>
    <property type="project" value="UniProtKB-KW"/>
</dbReference>
<dbReference type="SUPFAM" id="SSF52540">
    <property type="entry name" value="P-loop containing nucleoside triphosphate hydrolases"/>
    <property type="match status" value="1"/>
</dbReference>
<feature type="region of interest" description="Disordered" evidence="5">
    <location>
        <begin position="79"/>
        <end position="125"/>
    </location>
</feature>